<evidence type="ECO:0000256" key="6">
    <source>
        <dbReference type="ARBA" id="ARBA00022771"/>
    </source>
</evidence>
<keyword evidence="8" id="KW-0799">Topoisomerase</keyword>
<organism evidence="18 19">
    <name type="scientific">Methylomonas methanica</name>
    <dbReference type="NCBI Taxonomy" id="421"/>
    <lineage>
        <taxon>Bacteria</taxon>
        <taxon>Pseudomonadati</taxon>
        <taxon>Pseudomonadota</taxon>
        <taxon>Gammaproteobacteria</taxon>
        <taxon>Methylococcales</taxon>
        <taxon>Methylococcaceae</taxon>
        <taxon>Methylomonas</taxon>
    </lineage>
</organism>
<dbReference type="InterPro" id="IPR013826">
    <property type="entry name" value="Topo_IA_cen_sub3"/>
</dbReference>
<dbReference type="GO" id="GO:0003917">
    <property type="term" value="F:DNA topoisomerase type I (single strand cut, ATP-independent) activity"/>
    <property type="evidence" value="ECO:0007669"/>
    <property type="project" value="UniProtKB-EC"/>
</dbReference>
<evidence type="ECO:0000313" key="18">
    <source>
        <dbReference type="EMBL" id="OAI00625.1"/>
    </source>
</evidence>
<dbReference type="AlphaFoldDB" id="A0A177M5H9"/>
<dbReference type="SUPFAM" id="SSF56712">
    <property type="entry name" value="Prokaryotic type I DNA topoisomerase"/>
    <property type="match status" value="1"/>
</dbReference>
<accession>A0A177M5H9</accession>
<dbReference type="RefSeq" id="WP_064037796.1">
    <property type="nucleotide sequence ID" value="NZ_LUUH01000076.1"/>
</dbReference>
<dbReference type="GO" id="GO:0003677">
    <property type="term" value="F:DNA binding"/>
    <property type="evidence" value="ECO:0007669"/>
    <property type="project" value="UniProtKB-KW"/>
</dbReference>
<dbReference type="SMART" id="SM00437">
    <property type="entry name" value="TOP1Ac"/>
    <property type="match status" value="1"/>
</dbReference>
<dbReference type="GO" id="GO:0043597">
    <property type="term" value="C:cytoplasmic replication fork"/>
    <property type="evidence" value="ECO:0007669"/>
    <property type="project" value="TreeGrafter"/>
</dbReference>
<feature type="domain" description="Topo IA-type catalytic" evidence="17">
    <location>
        <begin position="149"/>
        <end position="611"/>
    </location>
</feature>
<dbReference type="InterPro" id="IPR023405">
    <property type="entry name" value="Topo_IA_core_domain"/>
</dbReference>
<dbReference type="PROSITE" id="PS50880">
    <property type="entry name" value="TOPRIM"/>
    <property type="match status" value="1"/>
</dbReference>
<evidence type="ECO:0000256" key="11">
    <source>
        <dbReference type="ARBA" id="ARBA00030003"/>
    </source>
</evidence>
<keyword evidence="9" id="KW-0238">DNA-binding</keyword>
<dbReference type="PANTHER" id="PTHR11390">
    <property type="entry name" value="PROKARYOTIC DNA TOPOISOMERASE"/>
    <property type="match status" value="1"/>
</dbReference>
<dbReference type="GO" id="GO:0006310">
    <property type="term" value="P:DNA recombination"/>
    <property type="evidence" value="ECO:0007669"/>
    <property type="project" value="TreeGrafter"/>
</dbReference>
<evidence type="ECO:0000259" key="16">
    <source>
        <dbReference type="PROSITE" id="PS50880"/>
    </source>
</evidence>
<keyword evidence="7" id="KW-0862">Zinc</keyword>
<dbReference type="Gene3D" id="2.70.20.10">
    <property type="entry name" value="Topoisomerase I, domain 3"/>
    <property type="match status" value="1"/>
</dbReference>
<dbReference type="Pfam" id="PF01131">
    <property type="entry name" value="Topoisom_bac"/>
    <property type="match status" value="1"/>
</dbReference>
<dbReference type="InterPro" id="IPR034144">
    <property type="entry name" value="TOPRIM_TopoIII"/>
</dbReference>
<name>A0A177M5H9_METMH</name>
<protein>
    <recommendedName>
        <fullName evidence="3">DNA topoisomerase</fullName>
        <ecNumber evidence="3">5.6.2.1</ecNumber>
    </recommendedName>
    <alternativeName>
        <fullName evidence="14">Omega-protein</fullName>
    </alternativeName>
    <alternativeName>
        <fullName evidence="13">Relaxing enzyme</fullName>
    </alternativeName>
    <alternativeName>
        <fullName evidence="11">Swivelase</fullName>
    </alternativeName>
    <alternativeName>
        <fullName evidence="12">Untwisting enzyme</fullName>
    </alternativeName>
</protein>
<dbReference type="Gene3D" id="3.40.50.140">
    <property type="match status" value="1"/>
</dbReference>
<dbReference type="NCBIfam" id="TIGR01056">
    <property type="entry name" value="topB"/>
    <property type="match status" value="1"/>
</dbReference>
<dbReference type="InterPro" id="IPR013498">
    <property type="entry name" value="Topo_IA_Znf"/>
</dbReference>
<comment type="similarity">
    <text evidence="2">Belongs to the type IA topoisomerase family.</text>
</comment>
<dbReference type="NCBIfam" id="NF005829">
    <property type="entry name" value="PRK07726.1"/>
    <property type="match status" value="1"/>
</dbReference>
<dbReference type="SMART" id="SM00436">
    <property type="entry name" value="TOP1Bc"/>
    <property type="match status" value="1"/>
</dbReference>
<evidence type="ECO:0000256" key="10">
    <source>
        <dbReference type="ARBA" id="ARBA00023235"/>
    </source>
</evidence>
<dbReference type="InterPro" id="IPR000380">
    <property type="entry name" value="Topo_IA"/>
</dbReference>
<evidence type="ECO:0000256" key="3">
    <source>
        <dbReference type="ARBA" id="ARBA00012891"/>
    </source>
</evidence>
<dbReference type="PRINTS" id="PR00417">
    <property type="entry name" value="PRTPISMRASEI"/>
</dbReference>
<evidence type="ECO:0000313" key="19">
    <source>
        <dbReference type="Proteomes" id="UP000077763"/>
    </source>
</evidence>
<evidence type="ECO:0000256" key="12">
    <source>
        <dbReference type="ARBA" id="ARBA00031985"/>
    </source>
</evidence>
<dbReference type="Gene3D" id="1.10.460.10">
    <property type="entry name" value="Topoisomerase I, domain 2"/>
    <property type="match status" value="1"/>
</dbReference>
<dbReference type="InterPro" id="IPR013497">
    <property type="entry name" value="Topo_IA_cen"/>
</dbReference>
<dbReference type="Pfam" id="PF01396">
    <property type="entry name" value="Zn_ribbon_Top1"/>
    <property type="match status" value="2"/>
</dbReference>
<evidence type="ECO:0000256" key="5">
    <source>
        <dbReference type="ARBA" id="ARBA00022737"/>
    </source>
</evidence>
<evidence type="ECO:0000256" key="7">
    <source>
        <dbReference type="ARBA" id="ARBA00022833"/>
    </source>
</evidence>
<gene>
    <name evidence="18" type="ORF">A1353_19500</name>
</gene>
<evidence type="ECO:0000256" key="14">
    <source>
        <dbReference type="ARBA" id="ARBA00032877"/>
    </source>
</evidence>
<dbReference type="GO" id="GO:0006265">
    <property type="term" value="P:DNA topological change"/>
    <property type="evidence" value="ECO:0007669"/>
    <property type="project" value="InterPro"/>
</dbReference>
<dbReference type="InterPro" id="IPR013824">
    <property type="entry name" value="Topo_IA_cen_sub1"/>
</dbReference>
<feature type="compositionally biased region" description="Polar residues" evidence="15">
    <location>
        <begin position="721"/>
        <end position="732"/>
    </location>
</feature>
<evidence type="ECO:0000256" key="15">
    <source>
        <dbReference type="SAM" id="MobiDB-lite"/>
    </source>
</evidence>
<dbReference type="Pfam" id="PF01751">
    <property type="entry name" value="Toprim"/>
    <property type="match status" value="1"/>
</dbReference>
<evidence type="ECO:0000256" key="1">
    <source>
        <dbReference type="ARBA" id="ARBA00000213"/>
    </source>
</evidence>
<dbReference type="EMBL" id="LUUH01000076">
    <property type="protein sequence ID" value="OAI00625.1"/>
    <property type="molecule type" value="Genomic_DNA"/>
</dbReference>
<keyword evidence="4" id="KW-0479">Metal-binding</keyword>
<dbReference type="EC" id="5.6.2.1" evidence="3"/>
<comment type="catalytic activity">
    <reaction evidence="1">
        <text>ATP-independent breakage of single-stranded DNA, followed by passage and rejoining.</text>
        <dbReference type="EC" id="5.6.2.1"/>
    </reaction>
</comment>
<keyword evidence="6" id="KW-0863">Zinc-finger</keyword>
<feature type="region of interest" description="Disordered" evidence="15">
    <location>
        <begin position="713"/>
        <end position="732"/>
    </location>
</feature>
<evidence type="ECO:0000256" key="13">
    <source>
        <dbReference type="ARBA" id="ARBA00032235"/>
    </source>
</evidence>
<keyword evidence="5" id="KW-0677">Repeat</keyword>
<dbReference type="InterPro" id="IPR005738">
    <property type="entry name" value="TopoIII"/>
</dbReference>
<dbReference type="SMART" id="SM00493">
    <property type="entry name" value="TOPRIM"/>
    <property type="match status" value="1"/>
</dbReference>
<dbReference type="CDD" id="cd00186">
    <property type="entry name" value="TOP1Ac"/>
    <property type="match status" value="1"/>
</dbReference>
<dbReference type="InterPro" id="IPR006171">
    <property type="entry name" value="TOPRIM_dom"/>
</dbReference>
<dbReference type="GO" id="GO:0006281">
    <property type="term" value="P:DNA repair"/>
    <property type="evidence" value="ECO:0007669"/>
    <property type="project" value="TreeGrafter"/>
</dbReference>
<dbReference type="CDD" id="cd03362">
    <property type="entry name" value="TOPRIM_TopoIA_TopoIII"/>
    <property type="match status" value="1"/>
</dbReference>
<evidence type="ECO:0000259" key="17">
    <source>
        <dbReference type="PROSITE" id="PS52039"/>
    </source>
</evidence>
<dbReference type="PROSITE" id="PS52039">
    <property type="entry name" value="TOPO_IA_2"/>
    <property type="match status" value="1"/>
</dbReference>
<evidence type="ECO:0000256" key="4">
    <source>
        <dbReference type="ARBA" id="ARBA00022723"/>
    </source>
</evidence>
<evidence type="ECO:0000256" key="9">
    <source>
        <dbReference type="ARBA" id="ARBA00023125"/>
    </source>
</evidence>
<dbReference type="Proteomes" id="UP000077763">
    <property type="component" value="Unassembled WGS sequence"/>
</dbReference>
<dbReference type="InterPro" id="IPR013825">
    <property type="entry name" value="Topo_IA_cen_sub2"/>
</dbReference>
<dbReference type="PANTHER" id="PTHR11390:SF21">
    <property type="entry name" value="DNA TOPOISOMERASE 3-ALPHA"/>
    <property type="match status" value="1"/>
</dbReference>
<reference evidence="18 19" key="1">
    <citation type="submission" date="2016-03" db="EMBL/GenBank/DDBJ databases">
        <authorList>
            <person name="Ploux O."/>
        </authorList>
    </citation>
    <scope>NUCLEOTIDE SEQUENCE [LARGE SCALE GENOMIC DNA]</scope>
    <source>
        <strain evidence="18 19">R-45371</strain>
    </source>
</reference>
<feature type="domain" description="Toprim" evidence="16">
    <location>
        <begin position="1"/>
        <end position="141"/>
    </location>
</feature>
<evidence type="ECO:0000256" key="2">
    <source>
        <dbReference type="ARBA" id="ARBA00009446"/>
    </source>
</evidence>
<evidence type="ECO:0000256" key="8">
    <source>
        <dbReference type="ARBA" id="ARBA00023029"/>
    </source>
</evidence>
<dbReference type="Gene3D" id="3.30.65.10">
    <property type="entry name" value="Bacterial Topoisomerase I, domain 1"/>
    <property type="match status" value="1"/>
</dbReference>
<dbReference type="InterPro" id="IPR003602">
    <property type="entry name" value="Topo_IA_DNA-bd_dom"/>
</dbReference>
<comment type="caution">
    <text evidence="18">The sequence shown here is derived from an EMBL/GenBank/DDBJ whole genome shotgun (WGS) entry which is preliminary data.</text>
</comment>
<dbReference type="GO" id="GO:0008270">
    <property type="term" value="F:zinc ion binding"/>
    <property type="evidence" value="ECO:0007669"/>
    <property type="project" value="UniProtKB-KW"/>
</dbReference>
<sequence length="732" mass="81139">MQLFIAEKPDLAKAIVDGLGGGSRKDGYYDCGDSYVTWCYGHMLQLLDPEDYDPRFGKWNMDDLPISHIPWKKKPSNDKKDQLKIITTLLKQAKSVVHAGDPDDEGQLLVDEVLEYAACSLPVKRLLINDNNISVVKRSLASMRDNREFAGLSAAAEARSIGDQLYGYNMSRAYTLAANKAGFQGVLSVGRVQTPILGLVVRRDREFEAHTKSYYYNVTGQFTFGDLSFPARYQIVNGDPVDEKGRLSNQGNAQGIADAAKGAQATLVSAATKKKDQHPPLPYNLLKLQTDASRKFGFRPDQTKDITQSLREKHKLITYNRSDCEYLSEDQHGDAPNVLAAIANTAPTLTLVAQKADPSIKSRAFNSSKVSAHHGIIPTEATADFSKLTDGEQKIYMLIARAYIAQFWLKHQYDQTDIFVEAATHRFAVRSNITTLAGWKLLYRNDIGNEDLEGDENDIALDLRVLKAGQAGDCTDAVASQMETKPRPLYTMATLLTDLTRVAQYVRDDRLRKLLVEKDKGKEGEHGGIGTPATRDTIIATLFDRGYLAEKGNNIISTPTGREFYDTLPDKAKYPDMTALWHEQQKAIQSGDLNAISFVNELMEYIGAEVANVKQNGIGIKVAFNPCPDCGKPLRRIKKKDKNEFFWGCTGFADGCRFAAEDKSGKPVPKQAPLVSAVHKCMSCGKGLSRRPGRKKGAFWWGCSGFPTCKQTYPDIKGQPDFNNSKQGGRDE</sequence>
<proteinExistence type="inferred from homology"/>
<dbReference type="InterPro" id="IPR003601">
    <property type="entry name" value="Topo_IA_2"/>
</dbReference>
<keyword evidence="10" id="KW-0413">Isomerase</keyword>
<dbReference type="Gene3D" id="1.10.290.10">
    <property type="entry name" value="Topoisomerase I, domain 4"/>
    <property type="match status" value="1"/>
</dbReference>